<comment type="caution">
    <text evidence="2">The sequence shown here is derived from an EMBL/GenBank/DDBJ whole genome shotgun (WGS) entry which is preliminary data.</text>
</comment>
<evidence type="ECO:0000256" key="1">
    <source>
        <dbReference type="SAM" id="MobiDB-lite"/>
    </source>
</evidence>
<protein>
    <submittedName>
        <fullName evidence="2">Uncharacterized protein</fullName>
    </submittedName>
</protein>
<dbReference type="EMBL" id="BQNB010017437">
    <property type="protein sequence ID" value="GJT63170.1"/>
    <property type="molecule type" value="Genomic_DNA"/>
</dbReference>
<proteinExistence type="predicted"/>
<feature type="region of interest" description="Disordered" evidence="1">
    <location>
        <begin position="1"/>
        <end position="21"/>
    </location>
</feature>
<sequence length="298" mass="33954">MSTSNNSNQQTLAESGTNERPPMLEKGNYILWESKFRRFLDNKLGDRERMVMNYLLQAIPNDIYNSVDACKNAKEIWERTKRLTTLVNIIDRNNFHPISVLINTKFLNCLQREWSKYVTMVHHNQIGDVVSYDVLYNSLIQFQPHVLASKAKKAAKNHDPLALLAHSNASSSQSHENSCYSSQPYYVTHPSSVVDYYDEYQGDYQEDKLTTAMMLLARAISQKFFKPTNNRLRISSNTRNQVVVQDGRVDIQTKNAEELIAAIMLMARIQPADGNAKTVPSYDAKAVSEVNASSKVHD</sequence>
<feature type="compositionally biased region" description="Polar residues" evidence="1">
    <location>
        <begin position="1"/>
        <end position="18"/>
    </location>
</feature>
<reference evidence="2" key="1">
    <citation type="journal article" date="2022" name="Int. J. Mol. Sci.">
        <title>Draft Genome of Tanacetum Coccineum: Genomic Comparison of Closely Related Tanacetum-Family Plants.</title>
        <authorList>
            <person name="Yamashiro T."/>
            <person name="Shiraishi A."/>
            <person name="Nakayama K."/>
            <person name="Satake H."/>
        </authorList>
    </citation>
    <scope>NUCLEOTIDE SEQUENCE</scope>
</reference>
<gene>
    <name evidence="2" type="ORF">Tco_1006703</name>
</gene>
<organism evidence="2 3">
    <name type="scientific">Tanacetum coccineum</name>
    <dbReference type="NCBI Taxonomy" id="301880"/>
    <lineage>
        <taxon>Eukaryota</taxon>
        <taxon>Viridiplantae</taxon>
        <taxon>Streptophyta</taxon>
        <taxon>Embryophyta</taxon>
        <taxon>Tracheophyta</taxon>
        <taxon>Spermatophyta</taxon>
        <taxon>Magnoliopsida</taxon>
        <taxon>eudicotyledons</taxon>
        <taxon>Gunneridae</taxon>
        <taxon>Pentapetalae</taxon>
        <taxon>asterids</taxon>
        <taxon>campanulids</taxon>
        <taxon>Asterales</taxon>
        <taxon>Asteraceae</taxon>
        <taxon>Asteroideae</taxon>
        <taxon>Anthemideae</taxon>
        <taxon>Anthemidinae</taxon>
        <taxon>Tanacetum</taxon>
    </lineage>
</organism>
<reference evidence="2" key="2">
    <citation type="submission" date="2022-01" db="EMBL/GenBank/DDBJ databases">
        <authorList>
            <person name="Yamashiro T."/>
            <person name="Shiraishi A."/>
            <person name="Satake H."/>
            <person name="Nakayama K."/>
        </authorList>
    </citation>
    <scope>NUCLEOTIDE SEQUENCE</scope>
</reference>
<evidence type="ECO:0000313" key="2">
    <source>
        <dbReference type="EMBL" id="GJT63170.1"/>
    </source>
</evidence>
<keyword evidence="3" id="KW-1185">Reference proteome</keyword>
<dbReference type="Proteomes" id="UP001151760">
    <property type="component" value="Unassembled WGS sequence"/>
</dbReference>
<evidence type="ECO:0000313" key="3">
    <source>
        <dbReference type="Proteomes" id="UP001151760"/>
    </source>
</evidence>
<name>A0ABQ5FIG1_9ASTR</name>
<accession>A0ABQ5FIG1</accession>